<dbReference type="OrthoDB" id="8865538at2"/>
<comment type="caution">
    <text evidence="2">The sequence shown here is derived from an EMBL/GenBank/DDBJ whole genome shotgun (WGS) entry which is preliminary data.</text>
</comment>
<dbReference type="Proteomes" id="UP000319732">
    <property type="component" value="Unassembled WGS sequence"/>
</dbReference>
<sequence>MKKNTYTLCKLLLATLLGCIPLTVSFAGGPLDLNPNDPENFSRWPNGGANIPFNPDLSGLGPLSNAEAVQQTVDAFQRWQDIPTATATYVNAGPLPFDVDVTNFQPFIDNLFNENNNSDGLSPIVYDEDGSIFIALFGVSGILGFASADTFDSNGTPIEGVSFLNGGALNDGFPLEDFFAVQVHEFGHYSGLAHTVINGQNIAFNDATGPSPNNTFGNAPADQVETMYPFAIRGGGQATPHADDIAFYSTLYPAPDFFSTTGSISGTIIAPNGTTPLSGVNVIARNVADPFVDAVSAISGDRGVPGIYTIGGLTPGAEYVLYIDEIIDGGFSTEPLQPLPGPEEFYNGAGESNDGAADDPADSVTITAMAGTNQTGIDVIFNGAAAGVPLPVGDDGFVEVFLPFTFAMCGQDFDSVFINANGNLTFGAPDAEFRETANGLLAGPPRIAGVWDDLNPSAGGSVVFASDPHRFSVSWTDVPEFPEAGANSFKITLKRNLPGSPFGNAFAITYNDLTLVDGISGYSCGSKVTSRFETQNDLSAAAPFILKSLFKTAVFEQFDADTPIDLNGSAAFYVGTRTFRDRFEPNDSLKRARWIHLPFNSESNSRAYTAIAPEGDDVDYYRFYARAGQSLVAEVLTGDIDSVAGLFDSDGNLIAFDDDGGVGALSRLVAEIPANGLYSLAIGTFPDTDFSGDGNGNGRYVLDAFTVNGRVLTLGDDTSTELPLDFSFPFQGQNWDSVFVNSNGNLTFGGGDTAFTESVTGLLNGLPRIAPLWDDLSPNVGGLVIANVQSDTATITFSNVPEFLAATTNTFSVTLNADGSVGIDYGALAATDGIAGVTEGGGAVDPGATDLSEAMSLPASGTTYELFDSDNNNDLAESLLIFD</sequence>
<gene>
    <name evidence="2" type="ORF">FKG94_00520</name>
</gene>
<dbReference type="RefSeq" id="WP_142902230.1">
    <property type="nucleotide sequence ID" value="NZ_ML660087.1"/>
</dbReference>
<feature type="signal peptide" evidence="1">
    <location>
        <begin position="1"/>
        <end position="27"/>
    </location>
</feature>
<protein>
    <submittedName>
        <fullName evidence="2">Carboxypeptidase regulatory-like domain-containing protein</fullName>
    </submittedName>
</protein>
<keyword evidence="3" id="KW-1185">Reference proteome</keyword>
<dbReference type="GO" id="GO:0008237">
    <property type="term" value="F:metallopeptidase activity"/>
    <property type="evidence" value="ECO:0007669"/>
    <property type="project" value="InterPro"/>
</dbReference>
<keyword evidence="1" id="KW-0732">Signal</keyword>
<reference evidence="2 3" key="1">
    <citation type="submission" date="2019-06" db="EMBL/GenBank/DDBJ databases">
        <title>Whole genome sequence for Cellvibrionaceae sp. R142.</title>
        <authorList>
            <person name="Wang G."/>
        </authorList>
    </citation>
    <scope>NUCLEOTIDE SEQUENCE [LARGE SCALE GENOMIC DNA]</scope>
    <source>
        <strain evidence="2 3">R142</strain>
    </source>
</reference>
<proteinExistence type="predicted"/>
<accession>A0A545U9C8</accession>
<feature type="chain" id="PRO_5022162430" evidence="1">
    <location>
        <begin position="28"/>
        <end position="883"/>
    </location>
</feature>
<dbReference type="Gene3D" id="2.60.120.380">
    <property type="match status" value="1"/>
</dbReference>
<dbReference type="AlphaFoldDB" id="A0A545U9C8"/>
<organism evidence="2 3">
    <name type="scientific">Exilibacterium tricleocarpae</name>
    <dbReference type="NCBI Taxonomy" id="2591008"/>
    <lineage>
        <taxon>Bacteria</taxon>
        <taxon>Pseudomonadati</taxon>
        <taxon>Pseudomonadota</taxon>
        <taxon>Gammaproteobacteria</taxon>
        <taxon>Cellvibrionales</taxon>
        <taxon>Cellvibrionaceae</taxon>
        <taxon>Exilibacterium</taxon>
    </lineage>
</organism>
<dbReference type="Gene3D" id="3.40.390.10">
    <property type="entry name" value="Collagenase (Catalytic Domain)"/>
    <property type="match status" value="1"/>
</dbReference>
<keyword evidence="2" id="KW-0378">Hydrolase</keyword>
<keyword evidence="2" id="KW-0121">Carboxypeptidase</keyword>
<evidence type="ECO:0000313" key="2">
    <source>
        <dbReference type="EMBL" id="TQV86078.1"/>
    </source>
</evidence>
<name>A0A545U9C8_9GAMM</name>
<dbReference type="GO" id="GO:0004180">
    <property type="term" value="F:carboxypeptidase activity"/>
    <property type="evidence" value="ECO:0007669"/>
    <property type="project" value="UniProtKB-KW"/>
</dbReference>
<evidence type="ECO:0000256" key="1">
    <source>
        <dbReference type="SAM" id="SignalP"/>
    </source>
</evidence>
<dbReference type="EMBL" id="VHSG01000002">
    <property type="protein sequence ID" value="TQV86078.1"/>
    <property type="molecule type" value="Genomic_DNA"/>
</dbReference>
<dbReference type="SUPFAM" id="SSF55486">
    <property type="entry name" value="Metalloproteases ('zincins'), catalytic domain"/>
    <property type="match status" value="1"/>
</dbReference>
<keyword evidence="2" id="KW-0645">Protease</keyword>
<evidence type="ECO:0000313" key="3">
    <source>
        <dbReference type="Proteomes" id="UP000319732"/>
    </source>
</evidence>
<dbReference type="InterPro" id="IPR024079">
    <property type="entry name" value="MetalloPept_cat_dom_sf"/>
</dbReference>